<proteinExistence type="predicted"/>
<dbReference type="PROSITE" id="PS51257">
    <property type="entry name" value="PROKAR_LIPOPROTEIN"/>
    <property type="match status" value="1"/>
</dbReference>
<evidence type="ECO:0000313" key="1">
    <source>
        <dbReference type="EMBL" id="MPC41565.1"/>
    </source>
</evidence>
<reference evidence="1 2" key="1">
    <citation type="submission" date="2019-05" db="EMBL/GenBank/DDBJ databases">
        <title>Another draft genome of Portunus trituberculatus and its Hox gene families provides insights of decapod evolution.</title>
        <authorList>
            <person name="Jeong J.-H."/>
            <person name="Song I."/>
            <person name="Kim S."/>
            <person name="Choi T."/>
            <person name="Kim D."/>
            <person name="Ryu S."/>
            <person name="Kim W."/>
        </authorList>
    </citation>
    <scope>NUCLEOTIDE SEQUENCE [LARGE SCALE GENOMIC DNA]</scope>
    <source>
        <tissue evidence="1">Muscle</tissue>
    </source>
</reference>
<dbReference type="EMBL" id="VSRR010005107">
    <property type="protein sequence ID" value="MPC41565.1"/>
    <property type="molecule type" value="Genomic_DNA"/>
</dbReference>
<dbReference type="Proteomes" id="UP000324222">
    <property type="component" value="Unassembled WGS sequence"/>
</dbReference>
<accession>A0A5B7F7L5</accession>
<name>A0A5B7F7L5_PORTR</name>
<protein>
    <submittedName>
        <fullName evidence="1">Uncharacterized protein</fullName>
    </submittedName>
</protein>
<organism evidence="1 2">
    <name type="scientific">Portunus trituberculatus</name>
    <name type="common">Swimming crab</name>
    <name type="synonym">Neptunus trituberculatus</name>
    <dbReference type="NCBI Taxonomy" id="210409"/>
    <lineage>
        <taxon>Eukaryota</taxon>
        <taxon>Metazoa</taxon>
        <taxon>Ecdysozoa</taxon>
        <taxon>Arthropoda</taxon>
        <taxon>Crustacea</taxon>
        <taxon>Multicrustacea</taxon>
        <taxon>Malacostraca</taxon>
        <taxon>Eumalacostraca</taxon>
        <taxon>Eucarida</taxon>
        <taxon>Decapoda</taxon>
        <taxon>Pleocyemata</taxon>
        <taxon>Brachyura</taxon>
        <taxon>Eubrachyura</taxon>
        <taxon>Portunoidea</taxon>
        <taxon>Portunidae</taxon>
        <taxon>Portuninae</taxon>
        <taxon>Portunus</taxon>
    </lineage>
</organism>
<sequence>MYVSVRLLSVKEEFWTWPGTQGMAVSVQVASGCSGGQDGGGVCRLTHAYVTSAQGGTRCVVALQVSPVPA</sequence>
<dbReference type="AlphaFoldDB" id="A0A5B7F7L5"/>
<comment type="caution">
    <text evidence="1">The sequence shown here is derived from an EMBL/GenBank/DDBJ whole genome shotgun (WGS) entry which is preliminary data.</text>
</comment>
<evidence type="ECO:0000313" key="2">
    <source>
        <dbReference type="Proteomes" id="UP000324222"/>
    </source>
</evidence>
<gene>
    <name evidence="1" type="ORF">E2C01_035163</name>
</gene>
<keyword evidence="2" id="KW-1185">Reference proteome</keyword>